<gene>
    <name evidence="1" type="ORF">GHA_02324</name>
</gene>
<reference evidence="1" key="1">
    <citation type="submission" date="2020-05" db="EMBL/GenBank/DDBJ databases">
        <authorList>
            <person name="Delgado-Blas J."/>
        </authorList>
    </citation>
    <scope>NUCLEOTIDE SEQUENCE</scope>
    <source>
        <strain evidence="1">BB1454</strain>
    </source>
</reference>
<dbReference type="EMBL" id="CAHPSC010000032">
    <property type="protein sequence ID" value="CAB5695330.1"/>
    <property type="molecule type" value="Genomic_DNA"/>
</dbReference>
<accession>A0AA35GIH6</accession>
<organism evidence="1 2">
    <name type="scientific">Comamonas aquatica</name>
    <dbReference type="NCBI Taxonomy" id="225991"/>
    <lineage>
        <taxon>Bacteria</taxon>
        <taxon>Pseudomonadati</taxon>
        <taxon>Pseudomonadota</taxon>
        <taxon>Betaproteobacteria</taxon>
        <taxon>Burkholderiales</taxon>
        <taxon>Comamonadaceae</taxon>
        <taxon>Comamonas</taxon>
    </lineage>
</organism>
<dbReference type="Proteomes" id="UP000834458">
    <property type="component" value="Unassembled WGS sequence"/>
</dbReference>
<evidence type="ECO:0000313" key="2">
    <source>
        <dbReference type="Proteomes" id="UP000834458"/>
    </source>
</evidence>
<dbReference type="AlphaFoldDB" id="A0AA35GIH6"/>
<dbReference type="RefSeq" id="WP_234686186.1">
    <property type="nucleotide sequence ID" value="NZ_CAHPSC010000032.1"/>
</dbReference>
<proteinExistence type="predicted"/>
<protein>
    <submittedName>
        <fullName evidence="1">Uncharacterized protein</fullName>
    </submittedName>
</protein>
<comment type="caution">
    <text evidence="1">The sequence shown here is derived from an EMBL/GenBank/DDBJ whole genome shotgun (WGS) entry which is preliminary data.</text>
</comment>
<sequence>MEKKPSPQNEPDLNAVKAFILEHVRKHYAQSGEDLLLSNVGWALSNERPDLRPHLGRRPVGHFIRHEMTDQLDAPPNPSNPTAAYVYLKGQQTKPQTLTPTQVTTTVTEVSVKRRKYAHAVFLAFTRPIMSGFKRYLVLTGTLHFRDVAAGEEAPAGSRPIDTSLIVTPSAGQPKAEVQEWLDQRIDQWLHQHKLPLELVVEQPGTTRSAAKGRSLWDIFLAALSEPERKRIQLPLDIVVKLQNTPK</sequence>
<evidence type="ECO:0000313" key="1">
    <source>
        <dbReference type="EMBL" id="CAB5695330.1"/>
    </source>
</evidence>
<name>A0AA35GIH6_9BURK</name>